<gene>
    <name evidence="1" type="ORF">NM208_g9053</name>
</gene>
<reference evidence="1" key="1">
    <citation type="submission" date="2022-08" db="EMBL/GenBank/DDBJ databases">
        <title>Genome Sequence of Fusarium decemcellulare.</title>
        <authorList>
            <person name="Buettner E."/>
        </authorList>
    </citation>
    <scope>NUCLEOTIDE SEQUENCE</scope>
    <source>
        <strain evidence="1">Babe19</strain>
    </source>
</reference>
<keyword evidence="2" id="KW-1185">Reference proteome</keyword>
<organism evidence="1 2">
    <name type="scientific">Fusarium decemcellulare</name>
    <dbReference type="NCBI Taxonomy" id="57161"/>
    <lineage>
        <taxon>Eukaryota</taxon>
        <taxon>Fungi</taxon>
        <taxon>Dikarya</taxon>
        <taxon>Ascomycota</taxon>
        <taxon>Pezizomycotina</taxon>
        <taxon>Sordariomycetes</taxon>
        <taxon>Hypocreomycetidae</taxon>
        <taxon>Hypocreales</taxon>
        <taxon>Nectriaceae</taxon>
        <taxon>Fusarium</taxon>
        <taxon>Fusarium decemcellulare species complex</taxon>
    </lineage>
</organism>
<dbReference type="Proteomes" id="UP001148629">
    <property type="component" value="Unassembled WGS sequence"/>
</dbReference>
<dbReference type="EMBL" id="JANRMS010001101">
    <property type="protein sequence ID" value="KAJ3531046.1"/>
    <property type="molecule type" value="Genomic_DNA"/>
</dbReference>
<accession>A0ACC1S2Z0</accession>
<evidence type="ECO:0000313" key="1">
    <source>
        <dbReference type="EMBL" id="KAJ3531046.1"/>
    </source>
</evidence>
<proteinExistence type="predicted"/>
<name>A0ACC1S2Z0_9HYPO</name>
<evidence type="ECO:0000313" key="2">
    <source>
        <dbReference type="Proteomes" id="UP001148629"/>
    </source>
</evidence>
<sequence>METEDLNQAFNAISAWTTSDVAFCHLKIHRDLTFTNRASLLIQKCCSVAAMKSVIYAVGSDRERDLLGDKICDDVAGSVTGLDLTNRICIVTYAELYQWAKLKSGSRAANEGVVVLCEMDIHYSLEFVLSILCLISNQKSSPVYVHTMVISHLPLEKNLARAIKLVGAPALRIQQISLLSSQEIPVGYTNVDEGRFRDEVSKKIGKALQKGDNVLMFCHPGDRAHVTRSLAEQQILHTSHCVSQTDVDSLVDFCQPALGELRAGILFVEDGSTLPLEICHLGLVVISRRREAAMFDPRTSHIVRTSVTRSKQEIRNAIMDMYLACQEQTKKAVVLGDELDSDECPMPPRRVENGQNLAFLFEVLQLFPDVKLSELLSCFVSDFRSIFALVPRLLIGGWIREEPDPAICRGYLVNQNNKTTTLISLLPIFGYNFEPAAFLASFAGGSNPAIIRAAIRMAAISHHGFAFLPSYDPVEFALSNHQPLKRVLDDFPNAFEDQKLLPESLLQHGILWIALATWQAGAIKYQNYSDLPETGEEIADVTQPSSVSRLLRVNLKLASQIADLVNQLERLFGIGAAFAPRSVHFELQPTDCGRIQDELLKAWMYKTYMVRHKDKDNDILSVESVQTTDLVGGKVKGVTLSNTNAHLIIEALMNGDIGVDVNRGVVTCALARDILKSGHDCWVVEPMAIIPLSVIRRWEQSQGLGFSDKVKSTYPIH</sequence>
<protein>
    <submittedName>
        <fullName evidence="1">Uncharacterized protein</fullName>
    </submittedName>
</protein>
<comment type="caution">
    <text evidence="1">The sequence shown here is derived from an EMBL/GenBank/DDBJ whole genome shotgun (WGS) entry which is preliminary data.</text>
</comment>